<dbReference type="PROSITE" id="PS00455">
    <property type="entry name" value="AMP_BINDING"/>
    <property type="match status" value="1"/>
</dbReference>
<name>A0ABS4MA39_9ACTN</name>
<dbReference type="InterPro" id="IPR020845">
    <property type="entry name" value="AMP-binding_CS"/>
</dbReference>
<evidence type="ECO:0000259" key="1">
    <source>
        <dbReference type="Pfam" id="PF00501"/>
    </source>
</evidence>
<evidence type="ECO:0000313" key="3">
    <source>
        <dbReference type="EMBL" id="MBP2056282.1"/>
    </source>
</evidence>
<reference evidence="3 4" key="1">
    <citation type="submission" date="2021-03" db="EMBL/GenBank/DDBJ databases">
        <title>Genomic Encyclopedia of Type Strains, Phase IV (KMG-IV): sequencing the most valuable type-strain genomes for metagenomic binning, comparative biology and taxonomic classification.</title>
        <authorList>
            <person name="Goeker M."/>
        </authorList>
    </citation>
    <scope>NUCLEOTIDE SEQUENCE [LARGE SCALE GENOMIC DNA]</scope>
    <source>
        <strain evidence="3 4">DSM 40499</strain>
    </source>
</reference>
<dbReference type="InterPro" id="IPR045851">
    <property type="entry name" value="AMP-bd_C_sf"/>
</dbReference>
<dbReference type="Gene3D" id="3.30.300.30">
    <property type="match status" value="1"/>
</dbReference>
<organism evidence="3 4">
    <name type="scientific">Streptomyces griseochromogenes</name>
    <dbReference type="NCBI Taxonomy" id="68214"/>
    <lineage>
        <taxon>Bacteria</taxon>
        <taxon>Bacillati</taxon>
        <taxon>Actinomycetota</taxon>
        <taxon>Actinomycetes</taxon>
        <taxon>Kitasatosporales</taxon>
        <taxon>Streptomycetaceae</taxon>
        <taxon>Streptomyces</taxon>
    </lineage>
</organism>
<comment type="caution">
    <text evidence="3">The sequence shown here is derived from an EMBL/GenBank/DDBJ whole genome shotgun (WGS) entry which is preliminary data.</text>
</comment>
<proteinExistence type="predicted"/>
<dbReference type="Pfam" id="PF00501">
    <property type="entry name" value="AMP-binding"/>
    <property type="match status" value="1"/>
</dbReference>
<dbReference type="InterPro" id="IPR042099">
    <property type="entry name" value="ANL_N_sf"/>
</dbReference>
<keyword evidence="4" id="KW-1185">Reference proteome</keyword>
<sequence>MTYLIGLPAPQEAPDPPKALRGNHMGHAIDTIRPKLYLDEAVSLPDLFRSVAVIRGTAPAVRDDGRTLSYQELDLLSDRLAAKLVQEGIRPGHRVGLILHRSAEIPISILAALKAGAAYVPLDPTYPAERLRYLIEDAGLTVVIGESGQIASAGLKDVRVVPPDTDGEELPPLPPIDLDGSELAYILYTSGSTGVPKGCMIAHHSVLELLRSAVSVFDVGTEDRITLFHPYIFDLSVSEFWLAVAVGATSVVVPLKMAQSASDFLALLHREGVTLTSQVPTSLRALVYAYEEAARPLLALRYVQVGGEAVELDVISAFLKAYQGIPPTVVNVYGPTEATCYATCHALTRADLEGPVRAPIGSALPHLVVEVRDEAMELLPDGDVGELVIAGPAVAVGYLGQPELTAERFVVLDTPKGQLRYYRTGDLARRLPDGSFEYLGRNDQQVKVRGVRVELGEVEAFLRAHELVKDAAATMVTTAAGAQFLVACLVLAEETKEKPQALLRRHMLDSLPAYMAPDRYQVVPELPLTASGKVDRRALQDIATSRRARRP</sequence>
<dbReference type="PANTHER" id="PTHR45527">
    <property type="entry name" value="NONRIBOSOMAL PEPTIDE SYNTHETASE"/>
    <property type="match status" value="1"/>
</dbReference>
<dbReference type="NCBIfam" id="TIGR01733">
    <property type="entry name" value="AA-adenyl-dom"/>
    <property type="match status" value="1"/>
</dbReference>
<dbReference type="PANTHER" id="PTHR45527:SF1">
    <property type="entry name" value="FATTY ACID SYNTHASE"/>
    <property type="match status" value="1"/>
</dbReference>
<dbReference type="EMBL" id="JAGGLP010000043">
    <property type="protein sequence ID" value="MBP2056282.1"/>
    <property type="molecule type" value="Genomic_DNA"/>
</dbReference>
<gene>
    <name evidence="3" type="ORF">J2Z21_009300</name>
</gene>
<protein>
    <submittedName>
        <fullName evidence="3">Amino acid adenylation domain-containing protein</fullName>
    </submittedName>
</protein>
<evidence type="ECO:0000313" key="4">
    <source>
        <dbReference type="Proteomes" id="UP001519309"/>
    </source>
</evidence>
<evidence type="ECO:0000259" key="2">
    <source>
        <dbReference type="Pfam" id="PF13193"/>
    </source>
</evidence>
<dbReference type="Pfam" id="PF13193">
    <property type="entry name" value="AMP-binding_C"/>
    <property type="match status" value="1"/>
</dbReference>
<accession>A0ABS4MA39</accession>
<dbReference type="InterPro" id="IPR025110">
    <property type="entry name" value="AMP-bd_C"/>
</dbReference>
<dbReference type="Proteomes" id="UP001519309">
    <property type="component" value="Unassembled WGS sequence"/>
</dbReference>
<feature type="domain" description="AMP-binding enzyme C-terminal" evidence="2">
    <location>
        <begin position="457"/>
        <end position="533"/>
    </location>
</feature>
<feature type="domain" description="AMP-dependent synthetase/ligase" evidence="1">
    <location>
        <begin position="55"/>
        <end position="399"/>
    </location>
</feature>
<dbReference type="RefSeq" id="WP_237281620.1">
    <property type="nucleotide sequence ID" value="NZ_CP016279.1"/>
</dbReference>
<dbReference type="Gene3D" id="3.40.50.12780">
    <property type="entry name" value="N-terminal domain of ligase-like"/>
    <property type="match status" value="1"/>
</dbReference>
<dbReference type="SUPFAM" id="SSF56801">
    <property type="entry name" value="Acetyl-CoA synthetase-like"/>
    <property type="match status" value="1"/>
</dbReference>
<dbReference type="CDD" id="cd05930">
    <property type="entry name" value="A_NRPS"/>
    <property type="match status" value="1"/>
</dbReference>
<dbReference type="InterPro" id="IPR000873">
    <property type="entry name" value="AMP-dep_synth/lig_dom"/>
</dbReference>
<dbReference type="InterPro" id="IPR010071">
    <property type="entry name" value="AA_adenyl_dom"/>
</dbReference>